<dbReference type="SUPFAM" id="SSF81665">
    <property type="entry name" value="Calcium ATPase, transmembrane domain M"/>
    <property type="match status" value="1"/>
</dbReference>
<comment type="subcellular location">
    <subcellularLocation>
        <location evidence="1 16">Membrane</location>
        <topology evidence="1 16">Multi-pass membrane protein</topology>
    </subcellularLocation>
</comment>
<feature type="binding site" evidence="14">
    <location>
        <position position="475"/>
    </location>
    <ligand>
        <name>ATP</name>
        <dbReference type="ChEBI" id="CHEBI:30616"/>
    </ligand>
</feature>
<reference evidence="20" key="1">
    <citation type="submission" date="2020-11" db="EMBL/GenBank/DDBJ databases">
        <authorList>
            <consortium name="DOE Joint Genome Institute"/>
            <person name="Ahrendt S."/>
            <person name="Riley R."/>
            <person name="Andreopoulos W."/>
            <person name="Labutti K."/>
            <person name="Pangilinan J."/>
            <person name="Ruiz-Duenas F.J."/>
            <person name="Barrasa J.M."/>
            <person name="Sanchez-Garcia M."/>
            <person name="Camarero S."/>
            <person name="Miyauchi S."/>
            <person name="Serrano A."/>
            <person name="Linde D."/>
            <person name="Babiker R."/>
            <person name="Drula E."/>
            <person name="Ayuso-Fernandez I."/>
            <person name="Pacheco R."/>
            <person name="Padilla G."/>
            <person name="Ferreira P."/>
            <person name="Barriuso J."/>
            <person name="Kellner H."/>
            <person name="Castanera R."/>
            <person name="Alfaro M."/>
            <person name="Ramirez L."/>
            <person name="Pisabarro A.G."/>
            <person name="Kuo A."/>
            <person name="Tritt A."/>
            <person name="Lipzen A."/>
            <person name="He G."/>
            <person name="Yan M."/>
            <person name="Ng V."/>
            <person name="Cullen D."/>
            <person name="Martin F."/>
            <person name="Rosso M.-N."/>
            <person name="Henrissat B."/>
            <person name="Hibbett D."/>
            <person name="Martinez A.T."/>
            <person name="Grigoriev I.V."/>
        </authorList>
    </citation>
    <scope>NUCLEOTIDE SEQUENCE</scope>
    <source>
        <strain evidence="20">AH 40177</strain>
    </source>
</reference>
<evidence type="ECO:0000256" key="2">
    <source>
        <dbReference type="ARBA" id="ARBA00008109"/>
    </source>
</evidence>
<feature type="binding site" evidence="14">
    <location>
        <position position="685"/>
    </location>
    <ligand>
        <name>ATP</name>
        <dbReference type="ChEBI" id="CHEBI:30616"/>
    </ligand>
</feature>
<dbReference type="NCBIfam" id="TIGR01652">
    <property type="entry name" value="ATPase-Plipid"/>
    <property type="match status" value="1"/>
</dbReference>
<feature type="binding site" evidence="14">
    <location>
        <position position="732"/>
    </location>
    <ligand>
        <name>ATP</name>
        <dbReference type="ChEBI" id="CHEBI:30616"/>
    </ligand>
</feature>
<dbReference type="EC" id="7.6.2.1" evidence="16"/>
<keyword evidence="5 14" id="KW-0547">Nucleotide-binding</keyword>
<evidence type="ECO:0000256" key="7">
    <source>
        <dbReference type="ARBA" id="ARBA00022842"/>
    </source>
</evidence>
<evidence type="ECO:0000256" key="5">
    <source>
        <dbReference type="ARBA" id="ARBA00022741"/>
    </source>
</evidence>
<dbReference type="AlphaFoldDB" id="A0A9P5P4P7"/>
<dbReference type="SFLD" id="SFLDF00027">
    <property type="entry name" value="p-type_atpase"/>
    <property type="match status" value="1"/>
</dbReference>
<evidence type="ECO:0000259" key="19">
    <source>
        <dbReference type="Pfam" id="PF16212"/>
    </source>
</evidence>
<feature type="transmembrane region" description="Helical" evidence="16">
    <location>
        <begin position="1168"/>
        <end position="1190"/>
    </location>
</feature>
<feature type="binding site" evidence="14">
    <location>
        <position position="926"/>
    </location>
    <ligand>
        <name>ATP</name>
        <dbReference type="ChEBI" id="CHEBI:30616"/>
    </ligand>
</feature>
<evidence type="ECO:0000256" key="8">
    <source>
        <dbReference type="ARBA" id="ARBA00022967"/>
    </source>
</evidence>
<feature type="region of interest" description="Disordered" evidence="17">
    <location>
        <begin position="500"/>
        <end position="532"/>
    </location>
</feature>
<keyword evidence="8 16" id="KW-1278">Translocase</keyword>
<feature type="binding site" evidence="14">
    <location>
        <position position="474"/>
    </location>
    <ligand>
        <name>ATP</name>
        <dbReference type="ChEBI" id="CHEBI:30616"/>
    </ligand>
</feature>
<dbReference type="InterPro" id="IPR023214">
    <property type="entry name" value="HAD_sf"/>
</dbReference>
<evidence type="ECO:0000256" key="6">
    <source>
        <dbReference type="ARBA" id="ARBA00022840"/>
    </source>
</evidence>
<feature type="binding site" evidence="15">
    <location>
        <position position="952"/>
    </location>
    <ligand>
        <name>Mg(2+)</name>
        <dbReference type="ChEBI" id="CHEBI:18420"/>
    </ligand>
</feature>
<dbReference type="SUPFAM" id="SSF81653">
    <property type="entry name" value="Calcium ATPase, transduction domain A"/>
    <property type="match status" value="1"/>
</dbReference>
<dbReference type="GO" id="GO:0045332">
    <property type="term" value="P:phospholipid translocation"/>
    <property type="evidence" value="ECO:0007669"/>
    <property type="project" value="TreeGrafter"/>
</dbReference>
<feature type="binding site" evidence="15">
    <location>
        <position position="956"/>
    </location>
    <ligand>
        <name>Mg(2+)</name>
        <dbReference type="ChEBI" id="CHEBI:18420"/>
    </ligand>
</feature>
<dbReference type="InterPro" id="IPR023298">
    <property type="entry name" value="ATPase_P-typ_TM_dom_sf"/>
</dbReference>
<comment type="similarity">
    <text evidence="2 16">Belongs to the cation transport ATPase (P-type) (TC 3.A.3) family. Type IV subfamily.</text>
</comment>
<feature type="binding site" evidence="14">
    <location>
        <position position="626"/>
    </location>
    <ligand>
        <name>ATP</name>
        <dbReference type="ChEBI" id="CHEBI:30616"/>
    </ligand>
</feature>
<feature type="transmembrane region" description="Helical" evidence="16">
    <location>
        <begin position="1013"/>
        <end position="1033"/>
    </location>
</feature>
<dbReference type="InterPro" id="IPR032630">
    <property type="entry name" value="P_typ_ATPase_c"/>
</dbReference>
<evidence type="ECO:0000256" key="10">
    <source>
        <dbReference type="ARBA" id="ARBA00023136"/>
    </source>
</evidence>
<comment type="caution">
    <text evidence="16">Lacks conserved residue(s) required for the propagation of feature annotation.</text>
</comment>
<feature type="binding site" evidence="14">
    <location>
        <position position="829"/>
    </location>
    <ligand>
        <name>ATP</name>
        <dbReference type="ChEBI" id="CHEBI:30616"/>
    </ligand>
</feature>
<feature type="binding site" evidence="14">
    <location>
        <position position="761"/>
    </location>
    <ligand>
        <name>ATP</name>
        <dbReference type="ChEBI" id="CHEBI:30616"/>
    </ligand>
</feature>
<dbReference type="SUPFAM" id="SSF81660">
    <property type="entry name" value="Metal cation-transporting ATPase, ATP-binding domain N"/>
    <property type="match status" value="1"/>
</dbReference>
<dbReference type="Pfam" id="PF16209">
    <property type="entry name" value="PhoLip_ATPase_N"/>
    <property type="match status" value="1"/>
</dbReference>
<dbReference type="PROSITE" id="PS00154">
    <property type="entry name" value="ATPASE_E1_E2"/>
    <property type="match status" value="1"/>
</dbReference>
<feature type="transmembrane region" description="Helical" evidence="16">
    <location>
        <begin position="1142"/>
        <end position="1162"/>
    </location>
</feature>
<keyword evidence="10 16" id="KW-0472">Membrane</keyword>
<keyword evidence="6 14" id="KW-0067">ATP-binding</keyword>
<dbReference type="PANTHER" id="PTHR24092:SF153">
    <property type="entry name" value="PHOSPHOLIPID-TRANSPORTING ATPASE"/>
    <property type="match status" value="1"/>
</dbReference>
<feature type="binding site" evidence="15">
    <location>
        <position position="475"/>
    </location>
    <ligand>
        <name>Mg(2+)</name>
        <dbReference type="ChEBI" id="CHEBI:18420"/>
    </ligand>
</feature>
<evidence type="ECO:0000256" key="1">
    <source>
        <dbReference type="ARBA" id="ARBA00004141"/>
    </source>
</evidence>
<keyword evidence="7 15" id="KW-0460">Magnesium</keyword>
<accession>A0A9P5P4P7</accession>
<dbReference type="OrthoDB" id="377733at2759"/>
<feature type="domain" description="P-type ATPase C-terminal" evidence="19">
    <location>
        <begin position="978"/>
        <end position="1195"/>
    </location>
</feature>
<feature type="active site" description="4-aspartylphosphate intermediate" evidence="13">
    <location>
        <position position="473"/>
    </location>
</feature>
<comment type="caution">
    <text evidence="20">The sequence shown here is derived from an EMBL/GenBank/DDBJ whole genome shotgun (WGS) entry which is preliminary data.</text>
</comment>
<dbReference type="SUPFAM" id="SSF56784">
    <property type="entry name" value="HAD-like"/>
    <property type="match status" value="1"/>
</dbReference>
<sequence length="1220" mass="137488">MPTLQFTKTMRLIFIWITSSQSKLPEEYYNTHLSWFERVAGKGKSRRKVKKEHIYTSNKVVTSKYTILTFVPRNVLEQFRRVANIYLLGIVLLQFFGAFITVNPLAFMLPLFTIIILTALKDRFEDFRRHQADKRVNQSVFEVLGGSGWTGNPNWTKGHSRTFFRGLPFLRQKPKLDTGFEPNPDDPSVPSWLATRCDNIHVGDIVRITENQPIPADILICSTSDPKQIAYIETNNLDGEINLKSKKAVDGLTHLKSAVDCTSGEGTRFRVECECPEANMHHINGVVKMVEGAKYPVNFKTMLLRGAILRNTSWVIGVVLFTGKDTKIVMNAGGTPSKRSNLERQMNTQVLINIALTAVLALVCAIADSRLEKRFAVLGAPWLYDIDLSGDNPTFEGFSTWVSALLSFQNLVPVSLYLSIEVVHAIQAIWIHFDKDIAYDRPSSVPSQPAQTTQARNWNLSDDLGQIEYIFSDKTGTLTQNSMVFKHSVSAKFDETKGESHSFKLKQDQRTRVTPRPAPTDATPSFEGPRDKDRFKDAVLSEDIALASSYDAPSPTFTGSLDGFFTVLALCHTALASPLLRTHSESNFKHKGEDRGKSKCAISRYHLDEDIGETREYGYKAQSPDEAVLVQAAADVGYVFLGKKRERVHDVQGDTDAFVEVLELRTPICKWKRTERYELLHVLEFSSVRKRMSIIVRKLAASHSTSYSRPSSVSSVDSSRNDETRKIFLFTKGADDVIFERLVRGVGTQKHLEGFANEGLRTLTLGFRHIKEDEYTSWSHAYHEICNKIEKDLQLLGATGIEDKLQDGAAETIRDLKRAGIKIWVATGDNLETAIATGRSTNLIGPNSNVIIVRGGAKPVDQQLNNILERFFPEYESLKDYSDLINVGPSRCVLIIDGAALFFSSPSPHSSSSKSVPLCEGVIGCRVSPLQKSGVVKLVKDNLHVMTLAIGDGANDVSMIQAADVGVGIFGEEGLQAVNSSDYAIAQFRFLKKLLLVHGHWSYARNGTMILNFWYKNVVPTGIVWWFQIYCAWSASYAMDYNYILFWNFIWTIAPVVGIGLFDRVLGVPKILMDIPELYHYGRERYWFRWRDFYLYMLDGLYQSTSARKDGYSIDLYEWSTVTAVSGVLVVDIFTGMCASAWTWWLVFLVFIGILAVWAFTLTNLSGLYVFLGVTPYFWFSLLITFILALTPRYLKDNPHFDFKNCEFDQLSNGNRGGRR</sequence>
<feature type="binding site" evidence="14">
    <location>
        <position position="473"/>
    </location>
    <ligand>
        <name>ATP</name>
        <dbReference type="ChEBI" id="CHEBI:30616"/>
    </ligand>
</feature>
<evidence type="ECO:0000256" key="16">
    <source>
        <dbReference type="RuleBase" id="RU362033"/>
    </source>
</evidence>
<dbReference type="InterPro" id="IPR018303">
    <property type="entry name" value="ATPase_P-typ_P_site"/>
</dbReference>
<dbReference type="FunFam" id="3.40.50.1000:FF:000014">
    <property type="entry name" value="Phospholipid-transporting ATPase"/>
    <property type="match status" value="1"/>
</dbReference>
<name>A0A9P5P4P7_9AGAR</name>
<dbReference type="InterPro" id="IPR036412">
    <property type="entry name" value="HAD-like_sf"/>
</dbReference>
<dbReference type="GO" id="GO:0016887">
    <property type="term" value="F:ATP hydrolysis activity"/>
    <property type="evidence" value="ECO:0007669"/>
    <property type="project" value="InterPro"/>
</dbReference>
<dbReference type="InterPro" id="IPR008250">
    <property type="entry name" value="ATPase_P-typ_transduc_dom_A_sf"/>
</dbReference>
<dbReference type="SFLD" id="SFLDS00003">
    <property type="entry name" value="Haloacid_Dehalogenase"/>
    <property type="match status" value="1"/>
</dbReference>
<evidence type="ECO:0000256" key="3">
    <source>
        <dbReference type="ARBA" id="ARBA00022692"/>
    </source>
</evidence>
<dbReference type="PANTHER" id="PTHR24092">
    <property type="entry name" value="PROBABLE PHOSPHOLIPID-TRANSPORTING ATPASE"/>
    <property type="match status" value="1"/>
</dbReference>
<comment type="cofactor">
    <cofactor evidence="15">
        <name>Mg(2+)</name>
        <dbReference type="ChEBI" id="CHEBI:18420"/>
    </cofactor>
</comment>
<dbReference type="NCBIfam" id="TIGR01494">
    <property type="entry name" value="ATPase_P-type"/>
    <property type="match status" value="1"/>
</dbReference>
<dbReference type="FunFam" id="3.40.50.1000:FF:000001">
    <property type="entry name" value="Phospholipid-transporting ATPase IC"/>
    <property type="match status" value="1"/>
</dbReference>
<protein>
    <recommendedName>
        <fullName evidence="16">Phospholipid-transporting ATPase</fullName>
        <ecNumber evidence="16">7.6.2.1</ecNumber>
    </recommendedName>
</protein>
<feature type="binding site" evidence="14">
    <location>
        <position position="956"/>
    </location>
    <ligand>
        <name>ATP</name>
        <dbReference type="ChEBI" id="CHEBI:30616"/>
    </ligand>
</feature>
<dbReference type="SFLD" id="SFLDG00002">
    <property type="entry name" value="C1.7:_P-type_atpase_like"/>
    <property type="match status" value="1"/>
</dbReference>
<evidence type="ECO:0000256" key="13">
    <source>
        <dbReference type="PIRSR" id="PIRSR606539-1"/>
    </source>
</evidence>
<feature type="domain" description="P-type ATPase N-terminal" evidence="18">
    <location>
        <begin position="50"/>
        <end position="105"/>
    </location>
</feature>
<evidence type="ECO:0000256" key="15">
    <source>
        <dbReference type="PIRSR" id="PIRSR606539-3"/>
    </source>
</evidence>
<dbReference type="GO" id="GO:0005886">
    <property type="term" value="C:plasma membrane"/>
    <property type="evidence" value="ECO:0007669"/>
    <property type="project" value="TreeGrafter"/>
</dbReference>
<evidence type="ECO:0000256" key="4">
    <source>
        <dbReference type="ARBA" id="ARBA00022723"/>
    </source>
</evidence>
<evidence type="ECO:0000256" key="11">
    <source>
        <dbReference type="ARBA" id="ARBA00034036"/>
    </source>
</evidence>
<dbReference type="EMBL" id="JADNRY010001048">
    <property type="protein sequence ID" value="KAF9021969.1"/>
    <property type="molecule type" value="Genomic_DNA"/>
</dbReference>
<keyword evidence="21" id="KW-1185">Reference proteome</keyword>
<evidence type="ECO:0000256" key="14">
    <source>
        <dbReference type="PIRSR" id="PIRSR606539-2"/>
    </source>
</evidence>
<proteinExistence type="inferred from homology"/>
<evidence type="ECO:0000313" key="21">
    <source>
        <dbReference type="Proteomes" id="UP000772434"/>
    </source>
</evidence>
<gene>
    <name evidence="20" type="ORF">BDP27DRAFT_1353585</name>
</gene>
<evidence type="ECO:0000313" key="20">
    <source>
        <dbReference type="EMBL" id="KAF9021969.1"/>
    </source>
</evidence>
<dbReference type="GO" id="GO:0000287">
    <property type="term" value="F:magnesium ion binding"/>
    <property type="evidence" value="ECO:0007669"/>
    <property type="project" value="UniProtKB-UniRule"/>
</dbReference>
<comment type="catalytic activity">
    <reaction evidence="12">
        <text>a 1,2-diacyl-sn-glycero-3-phosphoethanolamine(out) + ATP + H2O = a 1,2-diacyl-sn-glycero-3-phosphoethanolamine(in) + ADP + phosphate + H(+)</text>
        <dbReference type="Rhea" id="RHEA:66132"/>
        <dbReference type="ChEBI" id="CHEBI:15377"/>
        <dbReference type="ChEBI" id="CHEBI:15378"/>
        <dbReference type="ChEBI" id="CHEBI:30616"/>
        <dbReference type="ChEBI" id="CHEBI:43474"/>
        <dbReference type="ChEBI" id="CHEBI:64612"/>
        <dbReference type="ChEBI" id="CHEBI:456216"/>
    </reaction>
    <physiologicalReaction direction="left-to-right" evidence="12">
        <dbReference type="Rhea" id="RHEA:66133"/>
    </physiologicalReaction>
</comment>
<feature type="compositionally biased region" description="Basic and acidic residues" evidence="17">
    <location>
        <begin position="500"/>
        <end position="511"/>
    </location>
</feature>
<dbReference type="Proteomes" id="UP000772434">
    <property type="component" value="Unassembled WGS sequence"/>
</dbReference>
<evidence type="ECO:0000256" key="9">
    <source>
        <dbReference type="ARBA" id="ARBA00022989"/>
    </source>
</evidence>
<keyword evidence="9 16" id="KW-1133">Transmembrane helix</keyword>
<evidence type="ECO:0000256" key="17">
    <source>
        <dbReference type="SAM" id="MobiDB-lite"/>
    </source>
</evidence>
<dbReference type="Gene3D" id="3.40.50.1000">
    <property type="entry name" value="HAD superfamily/HAD-like"/>
    <property type="match status" value="2"/>
</dbReference>
<dbReference type="InterPro" id="IPR001757">
    <property type="entry name" value="P_typ_ATPase"/>
</dbReference>
<dbReference type="PRINTS" id="PR00119">
    <property type="entry name" value="CATATPASE"/>
</dbReference>
<dbReference type="InterPro" id="IPR006539">
    <property type="entry name" value="P-type_ATPase_IV"/>
</dbReference>
<dbReference type="Gene3D" id="3.40.1110.10">
    <property type="entry name" value="Calcium-transporting ATPase, cytoplasmic domain N"/>
    <property type="match status" value="2"/>
</dbReference>
<dbReference type="GO" id="GO:0140326">
    <property type="term" value="F:ATPase-coupled intramembrane lipid transporter activity"/>
    <property type="evidence" value="ECO:0007669"/>
    <property type="project" value="UniProtKB-EC"/>
</dbReference>
<dbReference type="Pfam" id="PF13246">
    <property type="entry name" value="Cation_ATPase"/>
    <property type="match status" value="1"/>
</dbReference>
<dbReference type="InterPro" id="IPR023299">
    <property type="entry name" value="ATPase_P-typ_cyto_dom_N"/>
</dbReference>
<feature type="transmembrane region" description="Helical" evidence="16">
    <location>
        <begin position="82"/>
        <end position="100"/>
    </location>
</feature>
<keyword evidence="4 15" id="KW-0479">Metal-binding</keyword>
<dbReference type="Gene3D" id="2.70.150.10">
    <property type="entry name" value="Calcium-transporting ATPase, cytoplasmic transduction domain A"/>
    <property type="match status" value="1"/>
</dbReference>
<dbReference type="Pfam" id="PF16212">
    <property type="entry name" value="PhoLip_ATPase_C"/>
    <property type="match status" value="1"/>
</dbReference>
<feature type="binding site" evidence="15">
    <location>
        <position position="473"/>
    </location>
    <ligand>
        <name>Mg(2+)</name>
        <dbReference type="ChEBI" id="CHEBI:18420"/>
    </ligand>
</feature>
<keyword evidence="3 16" id="KW-0812">Transmembrane</keyword>
<feature type="binding site" evidence="14">
    <location>
        <position position="955"/>
    </location>
    <ligand>
        <name>ATP</name>
        <dbReference type="ChEBI" id="CHEBI:30616"/>
    </ligand>
</feature>
<dbReference type="InterPro" id="IPR044492">
    <property type="entry name" value="P_typ_ATPase_HD_dom"/>
</dbReference>
<dbReference type="GO" id="GO:0005524">
    <property type="term" value="F:ATP binding"/>
    <property type="evidence" value="ECO:0007669"/>
    <property type="project" value="UniProtKB-UniRule"/>
</dbReference>
<organism evidence="20 21">
    <name type="scientific">Rhodocollybia butyracea</name>
    <dbReference type="NCBI Taxonomy" id="206335"/>
    <lineage>
        <taxon>Eukaryota</taxon>
        <taxon>Fungi</taxon>
        <taxon>Dikarya</taxon>
        <taxon>Basidiomycota</taxon>
        <taxon>Agaricomycotina</taxon>
        <taxon>Agaricomycetes</taxon>
        <taxon>Agaricomycetidae</taxon>
        <taxon>Agaricales</taxon>
        <taxon>Marasmiineae</taxon>
        <taxon>Omphalotaceae</taxon>
        <taxon>Rhodocollybia</taxon>
    </lineage>
</organism>
<feature type="transmembrane region" description="Helical" evidence="16">
    <location>
        <begin position="1045"/>
        <end position="1062"/>
    </location>
</feature>
<feature type="binding site" evidence="14">
    <location>
        <position position="932"/>
    </location>
    <ligand>
        <name>ATP</name>
        <dbReference type="ChEBI" id="CHEBI:30616"/>
    </ligand>
</feature>
<evidence type="ECO:0000256" key="12">
    <source>
        <dbReference type="ARBA" id="ARBA00049128"/>
    </source>
</evidence>
<comment type="catalytic activity">
    <reaction evidence="11 16">
        <text>ATP + H2O + phospholipidSide 1 = ADP + phosphate + phospholipidSide 2.</text>
        <dbReference type="EC" id="7.6.2.1"/>
    </reaction>
</comment>
<evidence type="ECO:0000259" key="18">
    <source>
        <dbReference type="Pfam" id="PF16209"/>
    </source>
</evidence>
<feature type="binding site" evidence="14">
    <location>
        <position position="827"/>
    </location>
    <ligand>
        <name>ATP</name>
        <dbReference type="ChEBI" id="CHEBI:30616"/>
    </ligand>
</feature>
<feature type="binding site" evidence="14">
    <location>
        <position position="828"/>
    </location>
    <ligand>
        <name>ATP</name>
        <dbReference type="ChEBI" id="CHEBI:30616"/>
    </ligand>
</feature>
<dbReference type="InterPro" id="IPR032631">
    <property type="entry name" value="P-type_ATPase_N"/>
</dbReference>